<dbReference type="Gene3D" id="2.60.40.10">
    <property type="entry name" value="Immunoglobulins"/>
    <property type="match status" value="6"/>
</dbReference>
<evidence type="ECO:0000259" key="7">
    <source>
        <dbReference type="PROSITE" id="PS50853"/>
    </source>
</evidence>
<dbReference type="InterPro" id="IPR013098">
    <property type="entry name" value="Ig_I-set"/>
</dbReference>
<dbReference type="InterPro" id="IPR007110">
    <property type="entry name" value="Ig-like_dom"/>
</dbReference>
<feature type="domain" description="Fibronectin type-III" evidence="7">
    <location>
        <begin position="549"/>
        <end position="665"/>
    </location>
</feature>
<feature type="domain" description="Ig-like" evidence="6">
    <location>
        <begin position="134"/>
        <end position="216"/>
    </location>
</feature>
<organism evidence="8 9">
    <name type="scientific">Schistosoma mekongi</name>
    <name type="common">Parasitic worm</name>
    <dbReference type="NCBI Taxonomy" id="38744"/>
    <lineage>
        <taxon>Eukaryota</taxon>
        <taxon>Metazoa</taxon>
        <taxon>Spiralia</taxon>
        <taxon>Lophotrochozoa</taxon>
        <taxon>Platyhelminthes</taxon>
        <taxon>Trematoda</taxon>
        <taxon>Digenea</taxon>
        <taxon>Strigeidida</taxon>
        <taxon>Schistosomatoidea</taxon>
        <taxon>Schistosomatidae</taxon>
        <taxon>Schistosoma</taxon>
    </lineage>
</organism>
<keyword evidence="2" id="KW-0677">Repeat</keyword>
<keyword evidence="9" id="KW-1185">Reference proteome</keyword>
<dbReference type="InterPro" id="IPR036179">
    <property type="entry name" value="Ig-like_dom_sf"/>
</dbReference>
<dbReference type="PANTHER" id="PTHR44170">
    <property type="entry name" value="PROTEIN SIDEKICK"/>
    <property type="match status" value="1"/>
</dbReference>
<keyword evidence="4" id="KW-0325">Glycoprotein</keyword>
<comment type="caution">
    <text evidence="8">The sequence shown here is derived from an EMBL/GenBank/DDBJ whole genome shotgun (WGS) entry which is preliminary data.</text>
</comment>
<evidence type="ECO:0000313" key="9">
    <source>
        <dbReference type="Proteomes" id="UP001292079"/>
    </source>
</evidence>
<gene>
    <name evidence="8" type="ORF">MN116_000929</name>
</gene>
<dbReference type="FunFam" id="2.60.40.10:FF:000032">
    <property type="entry name" value="palladin isoform X1"/>
    <property type="match status" value="1"/>
</dbReference>
<dbReference type="SUPFAM" id="SSF48726">
    <property type="entry name" value="Immunoglobulin"/>
    <property type="match status" value="3"/>
</dbReference>
<dbReference type="EMBL" id="JALJAT010000001">
    <property type="protein sequence ID" value="KAK4475660.1"/>
    <property type="molecule type" value="Genomic_DNA"/>
</dbReference>
<feature type="domain" description="Ig-like" evidence="6">
    <location>
        <begin position="30"/>
        <end position="121"/>
    </location>
</feature>
<evidence type="ECO:0000256" key="2">
    <source>
        <dbReference type="ARBA" id="ARBA00022737"/>
    </source>
</evidence>
<dbReference type="InterPro" id="IPR036116">
    <property type="entry name" value="FN3_sf"/>
</dbReference>
<evidence type="ECO:0000313" key="8">
    <source>
        <dbReference type="EMBL" id="KAK4475660.1"/>
    </source>
</evidence>
<reference evidence="8" key="1">
    <citation type="submission" date="2022-04" db="EMBL/GenBank/DDBJ databases">
        <authorList>
            <person name="Xu L."/>
            <person name="Lv Z."/>
        </authorList>
    </citation>
    <scope>NUCLEOTIDE SEQUENCE</scope>
    <source>
        <strain evidence="8">LV_2022a</strain>
    </source>
</reference>
<dbReference type="GO" id="GO:0098609">
    <property type="term" value="P:cell-cell adhesion"/>
    <property type="evidence" value="ECO:0007669"/>
    <property type="project" value="TreeGrafter"/>
</dbReference>
<accession>A0AAE2D9Y7</accession>
<keyword evidence="3" id="KW-1015">Disulfide bond</keyword>
<evidence type="ECO:0000256" key="3">
    <source>
        <dbReference type="ARBA" id="ARBA00023157"/>
    </source>
</evidence>
<evidence type="ECO:0000256" key="1">
    <source>
        <dbReference type="ARBA" id="ARBA00022729"/>
    </source>
</evidence>
<dbReference type="SUPFAM" id="SSF49265">
    <property type="entry name" value="Fibronectin type III"/>
    <property type="match status" value="2"/>
</dbReference>
<dbReference type="InterPro" id="IPR013783">
    <property type="entry name" value="Ig-like_fold"/>
</dbReference>
<keyword evidence="5" id="KW-0393">Immunoglobulin domain</keyword>
<dbReference type="InterPro" id="IPR003599">
    <property type="entry name" value="Ig_sub"/>
</dbReference>
<protein>
    <submittedName>
        <fullName evidence="8">Uncharacterized protein</fullName>
    </submittedName>
</protein>
<dbReference type="PANTHER" id="PTHR44170:SF6">
    <property type="entry name" value="CONTACTIN"/>
    <property type="match status" value="1"/>
</dbReference>
<dbReference type="PROSITE" id="PS50835">
    <property type="entry name" value="IG_LIKE"/>
    <property type="match status" value="3"/>
</dbReference>
<evidence type="ECO:0000256" key="4">
    <source>
        <dbReference type="ARBA" id="ARBA00023180"/>
    </source>
</evidence>
<feature type="domain" description="Fibronectin type-III" evidence="7">
    <location>
        <begin position="331"/>
        <end position="447"/>
    </location>
</feature>
<dbReference type="Proteomes" id="UP001292079">
    <property type="component" value="Unassembled WGS sequence"/>
</dbReference>
<dbReference type="InterPro" id="IPR003961">
    <property type="entry name" value="FN3_dom"/>
</dbReference>
<dbReference type="Pfam" id="PF00041">
    <property type="entry name" value="fn3"/>
    <property type="match status" value="2"/>
</dbReference>
<dbReference type="SMART" id="SM00408">
    <property type="entry name" value="IGc2"/>
    <property type="match status" value="2"/>
</dbReference>
<dbReference type="SMART" id="SM00060">
    <property type="entry name" value="FN3"/>
    <property type="match status" value="4"/>
</dbReference>
<dbReference type="FunFam" id="2.60.40.10:FF:000036">
    <property type="entry name" value="receptor-type tyrosine-protein phosphatase delta isoform X1"/>
    <property type="match status" value="1"/>
</dbReference>
<keyword evidence="1" id="KW-0732">Signal</keyword>
<dbReference type="CDD" id="cd00063">
    <property type="entry name" value="FN3"/>
    <property type="match status" value="3"/>
</dbReference>
<reference evidence="8" key="2">
    <citation type="journal article" date="2023" name="Infect Dis Poverty">
        <title>Chromosome-scale genome of the human blood fluke Schistosoma mekongi and its implications for public health.</title>
        <authorList>
            <person name="Zhou M."/>
            <person name="Xu L."/>
            <person name="Xu D."/>
            <person name="Chen W."/>
            <person name="Khan J."/>
            <person name="Hu Y."/>
            <person name="Huang H."/>
            <person name="Wei H."/>
            <person name="Zhang Y."/>
            <person name="Chusongsang P."/>
            <person name="Tanasarnprasert K."/>
            <person name="Hu X."/>
            <person name="Limpanont Y."/>
            <person name="Lv Z."/>
        </authorList>
    </citation>
    <scope>NUCLEOTIDE SEQUENCE</scope>
    <source>
        <strain evidence="8">LV_2022a</strain>
    </source>
</reference>
<dbReference type="SMART" id="SM00409">
    <property type="entry name" value="IG"/>
    <property type="match status" value="3"/>
</dbReference>
<evidence type="ECO:0000256" key="5">
    <source>
        <dbReference type="ARBA" id="ARBA00023319"/>
    </source>
</evidence>
<proteinExistence type="predicted"/>
<dbReference type="Pfam" id="PF13927">
    <property type="entry name" value="Ig_3"/>
    <property type="match status" value="1"/>
</dbReference>
<name>A0AAE2D9Y7_SCHME</name>
<dbReference type="InterPro" id="IPR003598">
    <property type="entry name" value="Ig_sub2"/>
</dbReference>
<sequence>MIFCNITICGLSQPWFSLEAVKEYLEVASPAKIVHAPLDTKAVAGESILFFCQAEGNPLPRVVFRWNDNEITQNRPGLQFKELSVDSVALRAKLELNHNGDTVTCFAQNHVGSDSATAQISVYSANETPPRGFPKVHQDPSATISQVGDSTQLQCDVSAEPQATVYWIKDQFELIDTNLPRFRIIGSGSLVIETLLETDSGAYECMARNEIGTVLSNSGHLHVRRIQFPPTINEMPEKVEVSSGKGTNLTCRAGGFPIPMVWWSTLGTPAGPRNSGPIMLAERALTEPQPHEATLRLTDITESSGYNCIAKNGLGLVRRNVSVIVRQLPIPPSSLDARPIGSTYAILRWPSSISPGVDSYTISLQIDDGGLGELGRRQITNIDPSEVKSDSLLNMLDTKYSKETPMITYNLTDLSPFTLYSAQVHAVSRVAGISLPSDLVKFRTAELAPGTPPQVLQANVDSPDSVLVSWRPPIESNGRITGYKLYYTTRPEDSLNSWLIARTIHEKYHLTKLVPNATYYLKVNAFNAAGDGPVSEQLPIVITPGVPTAPTNFRGLSLKPTNIHLTWTPPDMSDDRKLLGYKLKFRPDTNVNQISNIESSSSHGEINEQKQKSLITETRDIDATATQYLLTDLEPSTRYYLSLAGKSIHGYGVAAQIEVQTNDYPFDLPTPKNVHLRTLTNVSAKICWDQPNLPELMFTTISYEILFGLSNESISPLNATGIIPLPQSICCCFTMLHLRPGTDYRIWLRLVSHKTLPTTILNNNNNNNIGFINKNIVSWPSIDSKNRITGPVSESQAFRTLISGV</sequence>
<feature type="domain" description="Ig-like" evidence="6">
    <location>
        <begin position="230"/>
        <end position="322"/>
    </location>
</feature>
<dbReference type="PROSITE" id="PS50853">
    <property type="entry name" value="FN3"/>
    <property type="match status" value="3"/>
</dbReference>
<feature type="domain" description="Fibronectin type-III" evidence="7">
    <location>
        <begin position="452"/>
        <end position="546"/>
    </location>
</feature>
<evidence type="ECO:0000259" key="6">
    <source>
        <dbReference type="PROSITE" id="PS50835"/>
    </source>
</evidence>
<dbReference type="AlphaFoldDB" id="A0AAE2D9Y7"/>
<dbReference type="Pfam" id="PF07679">
    <property type="entry name" value="I-set"/>
    <property type="match status" value="2"/>
</dbReference>